<reference evidence="1" key="2">
    <citation type="submission" date="2023-01" db="EMBL/GenBank/DDBJ databases">
        <authorList>
            <person name="Uljanovas D."/>
        </authorList>
    </citation>
    <scope>NUCLEOTIDE SEQUENCE</scope>
    <source>
        <strain evidence="1">H19</strain>
    </source>
</reference>
<dbReference type="Proteomes" id="UP001171508">
    <property type="component" value="Unassembled WGS sequence"/>
</dbReference>
<proteinExistence type="predicted"/>
<name>A0AAP4UZL6_9BACT</name>
<dbReference type="AlphaFoldDB" id="A0AAP4UZL6"/>
<accession>A0AAP4UZL6</accession>
<sequence length="68" mass="7933">MFVRKKINSSGSISVQILEKTNRTNKLIQTVGSSKDEIEIERLYNRAFEIIDQLKQRSYFKLLKSLAN</sequence>
<dbReference type="RefSeq" id="WP_260895321.1">
    <property type="nucleotide sequence ID" value="NZ_JAODDR010000132.1"/>
</dbReference>
<evidence type="ECO:0000313" key="1">
    <source>
        <dbReference type="EMBL" id="MDN5133444.1"/>
    </source>
</evidence>
<evidence type="ECO:0000313" key="2">
    <source>
        <dbReference type="Proteomes" id="UP001171508"/>
    </source>
</evidence>
<dbReference type="EMBL" id="JAQJJM010000053">
    <property type="protein sequence ID" value="MDN5133444.1"/>
    <property type="molecule type" value="Genomic_DNA"/>
</dbReference>
<gene>
    <name evidence="1" type="ORF">PJV92_12015</name>
</gene>
<comment type="caution">
    <text evidence="1">The sequence shown here is derived from an EMBL/GenBank/DDBJ whole genome shotgun (WGS) entry which is preliminary data.</text>
</comment>
<organism evidence="1 2">
    <name type="scientific">Aliarcobacter butzleri</name>
    <dbReference type="NCBI Taxonomy" id="28197"/>
    <lineage>
        <taxon>Bacteria</taxon>
        <taxon>Pseudomonadati</taxon>
        <taxon>Campylobacterota</taxon>
        <taxon>Epsilonproteobacteria</taxon>
        <taxon>Campylobacterales</taxon>
        <taxon>Arcobacteraceae</taxon>
        <taxon>Aliarcobacter</taxon>
    </lineage>
</organism>
<reference evidence="1" key="1">
    <citation type="journal article" date="2023" name="Microorganisms">
        <title>Genomic Characterization of Arcobacter butzleri Strains Isolated from Various Sources in Lithuania.</title>
        <authorList>
            <person name="Uljanovas D."/>
            <person name="Golz G."/>
            <person name="Fleischmann S."/>
            <person name="Kudirkiene E."/>
            <person name="Kasetiene N."/>
            <person name="Grineviciene A."/>
            <person name="Tamuleviciene E."/>
            <person name="Aksomaitiene J."/>
            <person name="Alter T."/>
            <person name="Malakauskas M."/>
        </authorList>
    </citation>
    <scope>NUCLEOTIDE SEQUENCE</scope>
    <source>
        <strain evidence="1">H19</strain>
    </source>
</reference>
<protein>
    <submittedName>
        <fullName evidence="1">Uncharacterized protein</fullName>
    </submittedName>
</protein>